<sequence length="625" mass="69341">MRLINAASLNIEEFHGSNIPKYAILSHTWGAEEASLQQWSRRLTRLRRMGRPGFAKVMATCKQARRDGLGYAWADTVCIDKSSSAELSEAINSMYSWYRKAAVCYVYLGDVPGRPHASMDSLDLVRRSRWFTRGWTLQELIAPDHVVFYTDGWSLIGTKNALATLIAGVTGIEELCLQKRKQVAKYSIAQRMAWAARRVTTREEDMAYCLLGLFDISMPLLYGEGSKAFMRLQEEIIRVSDDHSIFAFDTTLSDRTLFAHHPSAFADRTRVQANPASKLIAPFAMTNAGLAMRTPLIQTLSPYWVLAPLNCGEVDATDRMRRTQIYLPLFGKDNTFMRARTPVALISKKLDEELPGRHTTEIRDLTPRTETSYLISYFSRVYSLHGTEMDQAIKGFDVAAIRQREQGFLLTFPRGMGNYVLCTTCPPDDMHRDISFFIPTAAPAPSTAAPDMYPDLVRGIVPFRDDTVQPAKYVAIYLAAAAQPSGIWTCALLPPHDAADRFAPDSMARHLAAADQRALYTAQRHYDQTADAIVAARTRFPTAAGQPCREAVLVEVVFDIAALVREQDLQWLSLDGQFRASGAAGFARPAAVDGPSRAAGMRSTVQWRDMAGLGVQGLAAAEASG</sequence>
<organism evidence="2 3">
    <name type="scientific">Trichocladium antarcticum</name>
    <dbReference type="NCBI Taxonomy" id="1450529"/>
    <lineage>
        <taxon>Eukaryota</taxon>
        <taxon>Fungi</taxon>
        <taxon>Dikarya</taxon>
        <taxon>Ascomycota</taxon>
        <taxon>Pezizomycotina</taxon>
        <taxon>Sordariomycetes</taxon>
        <taxon>Sordariomycetidae</taxon>
        <taxon>Sordariales</taxon>
        <taxon>Chaetomiaceae</taxon>
        <taxon>Trichocladium</taxon>
    </lineage>
</organism>
<accession>A0AAN6Z9Q0</accession>
<keyword evidence="3" id="KW-1185">Reference proteome</keyword>
<dbReference type="InterPro" id="IPR010730">
    <property type="entry name" value="HET"/>
</dbReference>
<dbReference type="Pfam" id="PF06985">
    <property type="entry name" value="HET"/>
    <property type="match status" value="1"/>
</dbReference>
<dbReference type="EMBL" id="MU853444">
    <property type="protein sequence ID" value="KAK4130041.1"/>
    <property type="molecule type" value="Genomic_DNA"/>
</dbReference>
<comment type="caution">
    <text evidence="2">The sequence shown here is derived from an EMBL/GenBank/DDBJ whole genome shotgun (WGS) entry which is preliminary data.</text>
</comment>
<dbReference type="PANTHER" id="PTHR10622:SF10">
    <property type="entry name" value="HET DOMAIN-CONTAINING PROTEIN"/>
    <property type="match status" value="1"/>
</dbReference>
<evidence type="ECO:0000313" key="3">
    <source>
        <dbReference type="Proteomes" id="UP001304895"/>
    </source>
</evidence>
<protein>
    <submittedName>
        <fullName evidence="2">HET-domain-containing protein</fullName>
    </submittedName>
</protein>
<reference evidence="2" key="2">
    <citation type="submission" date="2023-05" db="EMBL/GenBank/DDBJ databases">
        <authorList>
            <consortium name="Lawrence Berkeley National Laboratory"/>
            <person name="Steindorff A."/>
            <person name="Hensen N."/>
            <person name="Bonometti L."/>
            <person name="Westerberg I."/>
            <person name="Brannstrom I.O."/>
            <person name="Guillou S."/>
            <person name="Cros-Aarteil S."/>
            <person name="Calhoun S."/>
            <person name="Haridas S."/>
            <person name="Kuo A."/>
            <person name="Mondo S."/>
            <person name="Pangilinan J."/>
            <person name="Riley R."/>
            <person name="Labutti K."/>
            <person name="Andreopoulos B."/>
            <person name="Lipzen A."/>
            <person name="Chen C."/>
            <person name="Yanf M."/>
            <person name="Daum C."/>
            <person name="Ng V."/>
            <person name="Clum A."/>
            <person name="Ohm R."/>
            <person name="Martin F."/>
            <person name="Silar P."/>
            <person name="Natvig D."/>
            <person name="Lalanne C."/>
            <person name="Gautier V."/>
            <person name="Ament-Velasquez S.L."/>
            <person name="Kruys A."/>
            <person name="Hutchinson M.I."/>
            <person name="Powell A.J."/>
            <person name="Barry K."/>
            <person name="Miller A.N."/>
            <person name="Grigoriev I.V."/>
            <person name="Debuchy R."/>
            <person name="Gladieux P."/>
            <person name="Thoren M.H."/>
            <person name="Johannesson H."/>
        </authorList>
    </citation>
    <scope>NUCLEOTIDE SEQUENCE</scope>
    <source>
        <strain evidence="2">CBS 123565</strain>
    </source>
</reference>
<evidence type="ECO:0000259" key="1">
    <source>
        <dbReference type="Pfam" id="PF06985"/>
    </source>
</evidence>
<dbReference type="PANTHER" id="PTHR10622">
    <property type="entry name" value="HET DOMAIN-CONTAINING PROTEIN"/>
    <property type="match status" value="1"/>
</dbReference>
<reference evidence="2" key="1">
    <citation type="journal article" date="2023" name="Mol. Phylogenet. Evol.">
        <title>Genome-scale phylogeny and comparative genomics of the fungal order Sordariales.</title>
        <authorList>
            <person name="Hensen N."/>
            <person name="Bonometti L."/>
            <person name="Westerberg I."/>
            <person name="Brannstrom I.O."/>
            <person name="Guillou S."/>
            <person name="Cros-Aarteil S."/>
            <person name="Calhoun S."/>
            <person name="Haridas S."/>
            <person name="Kuo A."/>
            <person name="Mondo S."/>
            <person name="Pangilinan J."/>
            <person name="Riley R."/>
            <person name="LaButti K."/>
            <person name="Andreopoulos B."/>
            <person name="Lipzen A."/>
            <person name="Chen C."/>
            <person name="Yan M."/>
            <person name="Daum C."/>
            <person name="Ng V."/>
            <person name="Clum A."/>
            <person name="Steindorff A."/>
            <person name="Ohm R.A."/>
            <person name="Martin F."/>
            <person name="Silar P."/>
            <person name="Natvig D.O."/>
            <person name="Lalanne C."/>
            <person name="Gautier V."/>
            <person name="Ament-Velasquez S.L."/>
            <person name="Kruys A."/>
            <person name="Hutchinson M.I."/>
            <person name="Powell A.J."/>
            <person name="Barry K."/>
            <person name="Miller A.N."/>
            <person name="Grigoriev I.V."/>
            <person name="Debuchy R."/>
            <person name="Gladieux P."/>
            <person name="Hiltunen Thoren M."/>
            <person name="Johannesson H."/>
        </authorList>
    </citation>
    <scope>NUCLEOTIDE SEQUENCE</scope>
    <source>
        <strain evidence="2">CBS 123565</strain>
    </source>
</reference>
<evidence type="ECO:0000313" key="2">
    <source>
        <dbReference type="EMBL" id="KAK4130041.1"/>
    </source>
</evidence>
<gene>
    <name evidence="2" type="ORF">BT67DRAFT_247625</name>
</gene>
<name>A0AAN6Z9Q0_9PEZI</name>
<dbReference type="AlphaFoldDB" id="A0AAN6Z9Q0"/>
<dbReference type="Proteomes" id="UP001304895">
    <property type="component" value="Unassembled WGS sequence"/>
</dbReference>
<proteinExistence type="predicted"/>
<feature type="domain" description="Heterokaryon incompatibility" evidence="1">
    <location>
        <begin position="22"/>
        <end position="110"/>
    </location>
</feature>